<dbReference type="SUPFAM" id="SSF103481">
    <property type="entry name" value="Multidrug resistance efflux transporter EmrE"/>
    <property type="match status" value="2"/>
</dbReference>
<accession>A0ABV7AIH2</accession>
<reference evidence="9" key="1">
    <citation type="journal article" date="2019" name="Int. J. Syst. Evol. Microbiol.">
        <title>The Global Catalogue of Microorganisms (GCM) 10K type strain sequencing project: providing services to taxonomists for standard genome sequencing and annotation.</title>
        <authorList>
            <consortium name="The Broad Institute Genomics Platform"/>
            <consortium name="The Broad Institute Genome Sequencing Center for Infectious Disease"/>
            <person name="Wu L."/>
            <person name="Ma J."/>
        </authorList>
    </citation>
    <scope>NUCLEOTIDE SEQUENCE [LARGE SCALE GENOMIC DNA]</scope>
    <source>
        <strain evidence="9">KCTC 62192</strain>
    </source>
</reference>
<keyword evidence="3 6" id="KW-0812">Transmembrane</keyword>
<evidence type="ECO:0000259" key="7">
    <source>
        <dbReference type="Pfam" id="PF00892"/>
    </source>
</evidence>
<feature type="domain" description="EamA" evidence="7">
    <location>
        <begin position="157"/>
        <end position="288"/>
    </location>
</feature>
<comment type="subcellular location">
    <subcellularLocation>
        <location evidence="1">Membrane</location>
        <topology evidence="1">Multi-pass membrane protein</topology>
    </subcellularLocation>
</comment>
<evidence type="ECO:0000256" key="3">
    <source>
        <dbReference type="ARBA" id="ARBA00022692"/>
    </source>
</evidence>
<dbReference type="InterPro" id="IPR037185">
    <property type="entry name" value="EmrE-like"/>
</dbReference>
<feature type="transmembrane region" description="Helical" evidence="6">
    <location>
        <begin position="67"/>
        <end position="86"/>
    </location>
</feature>
<evidence type="ECO:0000313" key="9">
    <source>
        <dbReference type="Proteomes" id="UP001595443"/>
    </source>
</evidence>
<comment type="caution">
    <text evidence="8">The sequence shown here is derived from an EMBL/GenBank/DDBJ whole genome shotgun (WGS) entry which is preliminary data.</text>
</comment>
<dbReference type="InterPro" id="IPR050638">
    <property type="entry name" value="AA-Vitamin_Transporters"/>
</dbReference>
<evidence type="ECO:0000313" key="8">
    <source>
        <dbReference type="EMBL" id="MFC2968797.1"/>
    </source>
</evidence>
<dbReference type="PANTHER" id="PTHR32322">
    <property type="entry name" value="INNER MEMBRANE TRANSPORTER"/>
    <property type="match status" value="1"/>
</dbReference>
<feature type="transmembrane region" description="Helical" evidence="6">
    <location>
        <begin position="185"/>
        <end position="208"/>
    </location>
</feature>
<evidence type="ECO:0000256" key="6">
    <source>
        <dbReference type="SAM" id="Phobius"/>
    </source>
</evidence>
<name>A0ABV7AIH2_9RHOB</name>
<comment type="similarity">
    <text evidence="2">Belongs to the EamA transporter family.</text>
</comment>
<feature type="transmembrane region" description="Helical" evidence="6">
    <location>
        <begin position="220"/>
        <end position="238"/>
    </location>
</feature>
<dbReference type="Pfam" id="PF00892">
    <property type="entry name" value="EamA"/>
    <property type="match status" value="2"/>
</dbReference>
<feature type="transmembrane region" description="Helical" evidence="6">
    <location>
        <begin position="35"/>
        <end position="55"/>
    </location>
</feature>
<dbReference type="RefSeq" id="WP_377833490.1">
    <property type="nucleotide sequence ID" value="NZ_JBHRSK010000007.1"/>
</dbReference>
<dbReference type="Proteomes" id="UP001595443">
    <property type="component" value="Unassembled WGS sequence"/>
</dbReference>
<gene>
    <name evidence="8" type="ORF">ACFOES_11890</name>
</gene>
<proteinExistence type="inferred from homology"/>
<feature type="transmembrane region" description="Helical" evidence="6">
    <location>
        <begin position="245"/>
        <end position="264"/>
    </location>
</feature>
<protein>
    <submittedName>
        <fullName evidence="8">DMT family transporter</fullName>
    </submittedName>
</protein>
<keyword evidence="4 6" id="KW-1133">Transmembrane helix</keyword>
<dbReference type="EMBL" id="JBHRSK010000007">
    <property type="protein sequence ID" value="MFC2968797.1"/>
    <property type="molecule type" value="Genomic_DNA"/>
</dbReference>
<organism evidence="8 9">
    <name type="scientific">Acidimangrovimonas pyrenivorans</name>
    <dbReference type="NCBI Taxonomy" id="2030798"/>
    <lineage>
        <taxon>Bacteria</taxon>
        <taxon>Pseudomonadati</taxon>
        <taxon>Pseudomonadota</taxon>
        <taxon>Alphaproteobacteria</taxon>
        <taxon>Rhodobacterales</taxon>
        <taxon>Paracoccaceae</taxon>
        <taxon>Acidimangrovimonas</taxon>
    </lineage>
</organism>
<feature type="domain" description="EamA" evidence="7">
    <location>
        <begin position="8"/>
        <end position="140"/>
    </location>
</feature>
<sequence length="317" mass="33175">MKGRLTPYALLLLMGAGWGVSLPLSKIAVSQGYRPLGLIFWQLVVSSTVLGVLMLATGRGLPRGRRAWGMCVAISLIGSVLPNSASYEAARFLPAGILSITLSMVPMLAFPMALGFRTDRFSAARLAGLACGLIGVALIALPQSSLPGAGMALYLPLGLIAPAFYALESNVVAKWGTGGLDPIQILFGASLVGLAFALPAALVSGQFIDPRPPWGAPDAAVVLSAMVSAVVYASYVWLIGKAGSVFAAQVSYLVTAMGVLWSMVILHERYSGWVWLAFIVMLIGLALVRPRDETPLEALPADACESDGICQTSPEGI</sequence>
<evidence type="ECO:0000256" key="1">
    <source>
        <dbReference type="ARBA" id="ARBA00004141"/>
    </source>
</evidence>
<keyword evidence="9" id="KW-1185">Reference proteome</keyword>
<evidence type="ECO:0000256" key="5">
    <source>
        <dbReference type="ARBA" id="ARBA00023136"/>
    </source>
</evidence>
<feature type="transmembrane region" description="Helical" evidence="6">
    <location>
        <begin position="153"/>
        <end position="173"/>
    </location>
</feature>
<feature type="transmembrane region" description="Helical" evidence="6">
    <location>
        <begin position="270"/>
        <end position="288"/>
    </location>
</feature>
<feature type="transmembrane region" description="Helical" evidence="6">
    <location>
        <begin position="123"/>
        <end position="141"/>
    </location>
</feature>
<keyword evidence="5 6" id="KW-0472">Membrane</keyword>
<feature type="transmembrane region" description="Helical" evidence="6">
    <location>
        <begin position="92"/>
        <end position="116"/>
    </location>
</feature>
<evidence type="ECO:0000256" key="2">
    <source>
        <dbReference type="ARBA" id="ARBA00007362"/>
    </source>
</evidence>
<evidence type="ECO:0000256" key="4">
    <source>
        <dbReference type="ARBA" id="ARBA00022989"/>
    </source>
</evidence>
<dbReference type="PANTHER" id="PTHR32322:SF2">
    <property type="entry name" value="EAMA DOMAIN-CONTAINING PROTEIN"/>
    <property type="match status" value="1"/>
</dbReference>
<dbReference type="InterPro" id="IPR000620">
    <property type="entry name" value="EamA_dom"/>
</dbReference>